<evidence type="ECO:0000313" key="3">
    <source>
        <dbReference type="Proteomes" id="UP000031838"/>
    </source>
</evidence>
<keyword evidence="3" id="KW-1185">Reference proteome</keyword>
<feature type="compositionally biased region" description="Basic and acidic residues" evidence="1">
    <location>
        <begin position="43"/>
        <end position="53"/>
    </location>
</feature>
<dbReference type="AlphaFoldDB" id="A0A0B6S0H7"/>
<dbReference type="KEGG" id="bgp:BGL_1c34000"/>
<accession>A0A0B6S0H7</accession>
<reference evidence="3" key="1">
    <citation type="submission" date="2011-03" db="EMBL/GenBank/DDBJ databases">
        <authorList>
            <person name="Voget S."/>
            <person name="Streit W.R."/>
            <person name="Jaeger K.E."/>
            <person name="Daniel R."/>
        </authorList>
    </citation>
    <scope>NUCLEOTIDE SEQUENCE [LARGE SCALE GENOMIC DNA]</scope>
    <source>
        <strain evidence="3">PG1</strain>
    </source>
</reference>
<sequence>MRAIIADAEIIQDGCWRRDTSPTLARTAPTTTAGLEPAYLSKGTREARPDRALRVPAPQAVTRSQKRRRCPGASGAWFSA</sequence>
<dbReference type="HOGENOM" id="CLU_2582911_0_0_4"/>
<evidence type="ECO:0000313" key="2">
    <source>
        <dbReference type="EMBL" id="AJK47874.1"/>
    </source>
</evidence>
<protein>
    <submittedName>
        <fullName evidence="2">Uncharacterized protein</fullName>
    </submittedName>
</protein>
<evidence type="ECO:0000256" key="1">
    <source>
        <dbReference type="SAM" id="MobiDB-lite"/>
    </source>
</evidence>
<gene>
    <name evidence="2" type="ORF">BGL_1c34000</name>
</gene>
<proteinExistence type="predicted"/>
<feature type="compositionally biased region" description="Low complexity" evidence="1">
    <location>
        <begin position="21"/>
        <end position="33"/>
    </location>
</feature>
<reference evidence="2 3" key="2">
    <citation type="journal article" date="2016" name="Appl. Microbiol. Biotechnol.">
        <title>Mutations improving production and secretion of extracellular lipase by Burkholderia glumae PG1.</title>
        <authorList>
            <person name="Knapp A."/>
            <person name="Voget S."/>
            <person name="Gao R."/>
            <person name="Zaburannyi N."/>
            <person name="Krysciak D."/>
            <person name="Breuer M."/>
            <person name="Hauer B."/>
            <person name="Streit W.R."/>
            <person name="Muller R."/>
            <person name="Daniel R."/>
            <person name="Jaeger K.E."/>
        </authorList>
    </citation>
    <scope>NUCLEOTIDE SEQUENCE [LARGE SCALE GENOMIC DNA]</scope>
    <source>
        <strain evidence="2 3">PG1</strain>
    </source>
</reference>
<dbReference type="Proteomes" id="UP000031838">
    <property type="component" value="Chromosome 1"/>
</dbReference>
<organism evidence="2 3">
    <name type="scientific">Burkholderia plantarii</name>
    <dbReference type="NCBI Taxonomy" id="41899"/>
    <lineage>
        <taxon>Bacteria</taxon>
        <taxon>Pseudomonadati</taxon>
        <taxon>Pseudomonadota</taxon>
        <taxon>Betaproteobacteria</taxon>
        <taxon>Burkholderiales</taxon>
        <taxon>Burkholderiaceae</taxon>
        <taxon>Burkholderia</taxon>
    </lineage>
</organism>
<feature type="region of interest" description="Disordered" evidence="1">
    <location>
        <begin position="21"/>
        <end position="80"/>
    </location>
</feature>
<dbReference type="EMBL" id="CP002580">
    <property type="protein sequence ID" value="AJK47874.1"/>
    <property type="molecule type" value="Genomic_DNA"/>
</dbReference>
<name>A0A0B6S0H7_BURPL</name>